<name>A0A381XRQ4_9ZZZZ</name>
<reference evidence="1" key="1">
    <citation type="submission" date="2018-05" db="EMBL/GenBank/DDBJ databases">
        <authorList>
            <person name="Lanie J.A."/>
            <person name="Ng W.-L."/>
            <person name="Kazmierczak K.M."/>
            <person name="Andrzejewski T.M."/>
            <person name="Davidsen T.M."/>
            <person name="Wayne K.J."/>
            <person name="Tettelin H."/>
            <person name="Glass J.I."/>
            <person name="Rusch D."/>
            <person name="Podicherti R."/>
            <person name="Tsui H.-C.T."/>
            <person name="Winkler M.E."/>
        </authorList>
    </citation>
    <scope>NUCLEOTIDE SEQUENCE</scope>
</reference>
<dbReference type="PROSITE" id="PS51257">
    <property type="entry name" value="PROKAR_LIPOPROTEIN"/>
    <property type="match status" value="1"/>
</dbReference>
<evidence type="ECO:0000313" key="1">
    <source>
        <dbReference type="EMBL" id="SVA66877.1"/>
    </source>
</evidence>
<organism evidence="1">
    <name type="scientific">marine metagenome</name>
    <dbReference type="NCBI Taxonomy" id="408172"/>
    <lineage>
        <taxon>unclassified sequences</taxon>
        <taxon>metagenomes</taxon>
        <taxon>ecological metagenomes</taxon>
    </lineage>
</organism>
<dbReference type="EMBL" id="UINC01015977">
    <property type="protein sequence ID" value="SVA66877.1"/>
    <property type="molecule type" value="Genomic_DNA"/>
</dbReference>
<gene>
    <name evidence="1" type="ORF">METZ01_LOCUS119731</name>
</gene>
<sequence length="92" mass="10354">MKYLSLLLVVGVMFSCSSIEIMPGLCYNDRDGTYLCPEADECDPDMDSSATNMCLEDPSLDYIDPAPDSDCEIWREHSDPEAYMNCILIAER</sequence>
<proteinExistence type="predicted"/>
<accession>A0A381XRQ4</accession>
<evidence type="ECO:0008006" key="2">
    <source>
        <dbReference type="Google" id="ProtNLM"/>
    </source>
</evidence>
<dbReference type="AlphaFoldDB" id="A0A381XRQ4"/>
<protein>
    <recommendedName>
        <fullName evidence="2">Lipoprotein</fullName>
    </recommendedName>
</protein>